<gene>
    <name evidence="2" type="ORF">MAR_002530</name>
</gene>
<dbReference type="InterPro" id="IPR014716">
    <property type="entry name" value="Fibrinogen_a/b/g_C_1"/>
</dbReference>
<keyword evidence="1" id="KW-0175">Coiled coil</keyword>
<evidence type="ECO:0000313" key="3">
    <source>
        <dbReference type="Proteomes" id="UP001164746"/>
    </source>
</evidence>
<feature type="coiled-coil region" evidence="1">
    <location>
        <begin position="1"/>
        <end position="32"/>
    </location>
</feature>
<dbReference type="Gene3D" id="3.90.215.10">
    <property type="entry name" value="Gamma Fibrinogen, chain A, domain 1"/>
    <property type="match status" value="1"/>
</dbReference>
<organism evidence="2 3">
    <name type="scientific">Mya arenaria</name>
    <name type="common">Soft-shell clam</name>
    <dbReference type="NCBI Taxonomy" id="6604"/>
    <lineage>
        <taxon>Eukaryota</taxon>
        <taxon>Metazoa</taxon>
        <taxon>Spiralia</taxon>
        <taxon>Lophotrochozoa</taxon>
        <taxon>Mollusca</taxon>
        <taxon>Bivalvia</taxon>
        <taxon>Autobranchia</taxon>
        <taxon>Heteroconchia</taxon>
        <taxon>Euheterodonta</taxon>
        <taxon>Imparidentia</taxon>
        <taxon>Neoheterodontei</taxon>
        <taxon>Myida</taxon>
        <taxon>Myoidea</taxon>
        <taxon>Myidae</taxon>
        <taxon>Mya</taxon>
    </lineage>
</organism>
<name>A0ABY7G6L5_MYAAR</name>
<keyword evidence="3" id="KW-1185">Reference proteome</keyword>
<feature type="non-terminal residue" evidence="2">
    <location>
        <position position="1"/>
    </location>
</feature>
<dbReference type="InterPro" id="IPR036056">
    <property type="entry name" value="Fibrinogen-like_C"/>
</dbReference>
<protein>
    <submittedName>
        <fullName evidence="2">Uncharacterized protein</fullName>
    </submittedName>
</protein>
<evidence type="ECO:0000256" key="1">
    <source>
        <dbReference type="SAM" id="Coils"/>
    </source>
</evidence>
<accession>A0ABY7G6L5</accession>
<proteinExistence type="predicted"/>
<evidence type="ECO:0000313" key="2">
    <source>
        <dbReference type="EMBL" id="WAR28962.1"/>
    </source>
</evidence>
<sequence length="358" mass="40341">MDNIEINLENSLTDLKKQLAEGLERIAKTQKNYEPKLGGITKNIQSTISNTVTQMVKTHFIAISTSMKREKLALRNLKTEMNKHIKAIDDDFQSIQRTLEVRFLNQSITIEEHIRAQKENVSDVMIETNTHANQLKIDFENAQSSLVERFTNQAKALDYKFERQSDDIGELISDKTLNEDLETMQSEVNLRFTNQEDLITSLNSTISSTEGSLQDYKSSCDSIRADLSSLDYRFENQSDAMGVVQTNQKIKISSLNSRMSSTEGHLQSYKSSAFVDCSEIRKKIGGVPSGVYHITTWKTNKNASLKLMHEMTSRTTHDLRIDITRANDSSAYIVYADISVGAGSDYTLHVGNARSESG</sequence>
<dbReference type="EMBL" id="CP111027">
    <property type="protein sequence ID" value="WAR28962.1"/>
    <property type="molecule type" value="Genomic_DNA"/>
</dbReference>
<reference evidence="2" key="1">
    <citation type="submission" date="2022-11" db="EMBL/GenBank/DDBJ databases">
        <title>Centuries of genome instability and evolution in soft-shell clam transmissible cancer (bioRxiv).</title>
        <authorList>
            <person name="Hart S.F.M."/>
            <person name="Yonemitsu M.A."/>
            <person name="Giersch R.M."/>
            <person name="Beal B.F."/>
            <person name="Arriagada G."/>
            <person name="Davis B.W."/>
            <person name="Ostrander E.A."/>
            <person name="Goff S.P."/>
            <person name="Metzger M.J."/>
        </authorList>
    </citation>
    <scope>NUCLEOTIDE SEQUENCE</scope>
    <source>
        <strain evidence="2">MELC-2E11</strain>
        <tissue evidence="2">Siphon/mantle</tissue>
    </source>
</reference>
<dbReference type="Proteomes" id="UP001164746">
    <property type="component" value="Chromosome 16"/>
</dbReference>
<dbReference type="SUPFAM" id="SSF56496">
    <property type="entry name" value="Fibrinogen C-terminal domain-like"/>
    <property type="match status" value="1"/>
</dbReference>